<reference evidence="2 3" key="1">
    <citation type="journal article" date="2019" name="Nat. Ecol. Evol.">
        <title>Megaphylogeny resolves global patterns of mushroom evolution.</title>
        <authorList>
            <person name="Varga T."/>
            <person name="Krizsan K."/>
            <person name="Foldi C."/>
            <person name="Dima B."/>
            <person name="Sanchez-Garcia M."/>
            <person name="Sanchez-Ramirez S."/>
            <person name="Szollosi G.J."/>
            <person name="Szarkandi J.G."/>
            <person name="Papp V."/>
            <person name="Albert L."/>
            <person name="Andreopoulos W."/>
            <person name="Angelini C."/>
            <person name="Antonin V."/>
            <person name="Barry K.W."/>
            <person name="Bougher N.L."/>
            <person name="Buchanan P."/>
            <person name="Buyck B."/>
            <person name="Bense V."/>
            <person name="Catcheside P."/>
            <person name="Chovatia M."/>
            <person name="Cooper J."/>
            <person name="Damon W."/>
            <person name="Desjardin D."/>
            <person name="Finy P."/>
            <person name="Geml J."/>
            <person name="Haridas S."/>
            <person name="Hughes K."/>
            <person name="Justo A."/>
            <person name="Karasinski D."/>
            <person name="Kautmanova I."/>
            <person name="Kiss B."/>
            <person name="Kocsube S."/>
            <person name="Kotiranta H."/>
            <person name="LaButti K.M."/>
            <person name="Lechner B.E."/>
            <person name="Liimatainen K."/>
            <person name="Lipzen A."/>
            <person name="Lukacs Z."/>
            <person name="Mihaltcheva S."/>
            <person name="Morgado L.N."/>
            <person name="Niskanen T."/>
            <person name="Noordeloos M.E."/>
            <person name="Ohm R.A."/>
            <person name="Ortiz-Santana B."/>
            <person name="Ovrebo C."/>
            <person name="Racz N."/>
            <person name="Riley R."/>
            <person name="Savchenko A."/>
            <person name="Shiryaev A."/>
            <person name="Soop K."/>
            <person name="Spirin V."/>
            <person name="Szebenyi C."/>
            <person name="Tomsovsky M."/>
            <person name="Tulloss R.E."/>
            <person name="Uehling J."/>
            <person name="Grigoriev I.V."/>
            <person name="Vagvolgyi C."/>
            <person name="Papp T."/>
            <person name="Martin F.M."/>
            <person name="Miettinen O."/>
            <person name="Hibbett D.S."/>
            <person name="Nagy L.G."/>
        </authorList>
    </citation>
    <scope>NUCLEOTIDE SEQUENCE [LARGE SCALE GENOMIC DNA]</scope>
    <source>
        <strain evidence="2 3">OMC1185</strain>
    </source>
</reference>
<dbReference type="AlphaFoldDB" id="A0A5C3N689"/>
<accession>A0A5C3N689</accession>
<gene>
    <name evidence="2" type="ORF">OE88DRAFT_1734546</name>
</gene>
<feature type="region of interest" description="Disordered" evidence="1">
    <location>
        <begin position="335"/>
        <end position="365"/>
    </location>
</feature>
<sequence>MHTNIPRLERCWALVDSNEDVIAPCVDLKQIPERLIQTTSPNPERWKEWAKQYYAAIVVMDLPNALDVAAVADAEGYDRRLALELMNRWSPSIRKIIRLLQGVQTEDQNLYTVESAAWVHSVAYALLSSSFAHYVYAAPRTRRAISLMSRYAESAAIASWRRGAQGPFELFEMLSTHPLTRSATGWQHELNVHTRLSSGKKGLDSFGPSGAQSTLQPSNRVLMGAVSALQDIQAGESVYWIPSASNFPGIDAVLVQGGDLYAVQATISASHSSPSEGVKKVCDKMHPDVRMGFAWHVVYITYDCPYGSLVADWPGSIKVARSHLDVTAWGCTMAERPDLKRTEQDNDPETASDDERKRAPSAGGR</sequence>
<feature type="compositionally biased region" description="Basic and acidic residues" evidence="1">
    <location>
        <begin position="335"/>
        <end position="344"/>
    </location>
</feature>
<protein>
    <submittedName>
        <fullName evidence="2">Uncharacterized protein</fullName>
    </submittedName>
</protein>
<evidence type="ECO:0000313" key="3">
    <source>
        <dbReference type="Proteomes" id="UP000305948"/>
    </source>
</evidence>
<evidence type="ECO:0000256" key="1">
    <source>
        <dbReference type="SAM" id="MobiDB-lite"/>
    </source>
</evidence>
<proteinExistence type="predicted"/>
<dbReference type="Proteomes" id="UP000305948">
    <property type="component" value="Unassembled WGS sequence"/>
</dbReference>
<name>A0A5C3N689_9AGAM</name>
<dbReference type="OrthoDB" id="19861at2759"/>
<evidence type="ECO:0000313" key="2">
    <source>
        <dbReference type="EMBL" id="TFK52575.1"/>
    </source>
</evidence>
<keyword evidence="3" id="KW-1185">Reference proteome</keyword>
<dbReference type="EMBL" id="ML213509">
    <property type="protein sequence ID" value="TFK52575.1"/>
    <property type="molecule type" value="Genomic_DNA"/>
</dbReference>
<organism evidence="2 3">
    <name type="scientific">Heliocybe sulcata</name>
    <dbReference type="NCBI Taxonomy" id="5364"/>
    <lineage>
        <taxon>Eukaryota</taxon>
        <taxon>Fungi</taxon>
        <taxon>Dikarya</taxon>
        <taxon>Basidiomycota</taxon>
        <taxon>Agaricomycotina</taxon>
        <taxon>Agaricomycetes</taxon>
        <taxon>Gloeophyllales</taxon>
        <taxon>Gloeophyllaceae</taxon>
        <taxon>Heliocybe</taxon>
    </lineage>
</organism>